<dbReference type="Proteomes" id="UP000001555">
    <property type="component" value="Unassembled WGS sequence"/>
</dbReference>
<dbReference type="VEuPathDB" id="VectorBase:ISCP_005945"/>
<dbReference type="EMBL" id="ABJB010604573">
    <property type="status" value="NOT_ANNOTATED_CDS"/>
    <property type="molecule type" value="Genomic_DNA"/>
</dbReference>
<proteinExistence type="predicted"/>
<feature type="signal peptide" evidence="2">
    <location>
        <begin position="1"/>
        <end position="18"/>
    </location>
</feature>
<evidence type="ECO:0000256" key="1">
    <source>
        <dbReference type="SAM" id="MobiDB-lite"/>
    </source>
</evidence>
<feature type="chain" id="PRO_5043467101" evidence="2">
    <location>
        <begin position="19"/>
        <end position="346"/>
    </location>
</feature>
<evidence type="ECO:0000256" key="2">
    <source>
        <dbReference type="SAM" id="SignalP"/>
    </source>
</evidence>
<feature type="compositionally biased region" description="Low complexity" evidence="1">
    <location>
        <begin position="286"/>
        <end position="299"/>
    </location>
</feature>
<feature type="region of interest" description="Disordered" evidence="1">
    <location>
        <begin position="241"/>
        <end position="260"/>
    </location>
</feature>
<dbReference type="VEuPathDB" id="VectorBase:ISCW003884"/>
<sequence length="346" mass="37491">MIGVRTYIVLALVGSAFADYLSDVGIETGNGISALSTDEVSDLPVYRDDPPLVKIYKSDDVIDTARLASTVSGIPKFATENENQGVTYYSSGTTPDPAADLEPSTDARFYQRAGSVTPAPAASKGTTYSTFTLGRANVAAPAAVSSYQTASDRTRDYQPAPGNNRFRQPSDSGAVNPYYTRRYSQPAVSAFKKKSTFSAGRRTGAAPSSFSSFQSGSGYSRGYQLPAFTYTASGVSRLPKYGAYNSDRRPSNTYQRGNAVRRPQAISRVTKMDPFHSSQHTTVHYAPSSGARGSSGPTSLRAPSYSSGIYRSQYGQGSATYGHNYARTRDVRNYRNYLRKKCKYLL</sequence>
<accession>A0A1S4KSW8</accession>
<reference evidence="4" key="1">
    <citation type="submission" date="2008-03" db="EMBL/GenBank/DDBJ databases">
        <title>Annotation of Ixodes scapularis.</title>
        <authorList>
            <consortium name="Ixodes scapularis Genome Project Consortium"/>
            <person name="Caler E."/>
            <person name="Hannick L.I."/>
            <person name="Bidwell S."/>
            <person name="Joardar V."/>
            <person name="Thiagarajan M."/>
            <person name="Amedeo P."/>
            <person name="Galinsky K.J."/>
            <person name="Schobel S."/>
            <person name="Inman J."/>
            <person name="Hostetler J."/>
            <person name="Miller J."/>
            <person name="Hammond M."/>
            <person name="Megy K."/>
            <person name="Lawson D."/>
            <person name="Kodira C."/>
            <person name="Sutton G."/>
            <person name="Meyer J."/>
            <person name="Hill C.A."/>
            <person name="Birren B."/>
            <person name="Nene V."/>
            <person name="Collins F."/>
            <person name="Alarcon-Chaidez F."/>
            <person name="Wikel S."/>
            <person name="Strausberg R."/>
        </authorList>
    </citation>
    <scope>NUCLEOTIDE SEQUENCE [LARGE SCALE GENOMIC DNA]</scope>
    <source>
        <strain evidence="4">Wikel</strain>
    </source>
</reference>
<dbReference type="AlphaFoldDB" id="A0A1S4KSW8"/>
<evidence type="ECO:0000313" key="3">
    <source>
        <dbReference type="EnsemblMetazoa" id="ISCW003884-PA"/>
    </source>
</evidence>
<keyword evidence="2" id="KW-0732">Signal</keyword>
<keyword evidence="4" id="KW-1185">Reference proteome</keyword>
<evidence type="ECO:0000313" key="4">
    <source>
        <dbReference type="Proteomes" id="UP000001555"/>
    </source>
</evidence>
<organism evidence="3 4">
    <name type="scientific">Ixodes scapularis</name>
    <name type="common">Black-legged tick</name>
    <name type="synonym">Deer tick</name>
    <dbReference type="NCBI Taxonomy" id="6945"/>
    <lineage>
        <taxon>Eukaryota</taxon>
        <taxon>Metazoa</taxon>
        <taxon>Ecdysozoa</taxon>
        <taxon>Arthropoda</taxon>
        <taxon>Chelicerata</taxon>
        <taxon>Arachnida</taxon>
        <taxon>Acari</taxon>
        <taxon>Parasitiformes</taxon>
        <taxon>Ixodida</taxon>
        <taxon>Ixodoidea</taxon>
        <taxon>Ixodidae</taxon>
        <taxon>Ixodinae</taxon>
        <taxon>Ixodes</taxon>
    </lineage>
</organism>
<dbReference type="InParanoid" id="A0A1S4KSW8"/>
<protein>
    <submittedName>
        <fullName evidence="3">Uncharacterized protein</fullName>
    </submittedName>
</protein>
<dbReference type="EnsemblMetazoa" id="ISCW003884-RA">
    <property type="protein sequence ID" value="ISCW003884-PA"/>
    <property type="gene ID" value="ISCW003884"/>
</dbReference>
<name>A0A1S4KSW8_IXOSC</name>
<reference evidence="3" key="2">
    <citation type="submission" date="2020-05" db="UniProtKB">
        <authorList>
            <consortium name="EnsemblMetazoa"/>
        </authorList>
    </citation>
    <scope>IDENTIFICATION</scope>
    <source>
        <strain evidence="3">wikel</strain>
    </source>
</reference>
<dbReference type="VEuPathDB" id="VectorBase:ISCI003884"/>
<feature type="region of interest" description="Disordered" evidence="1">
    <location>
        <begin position="279"/>
        <end position="304"/>
    </location>
</feature>
<feature type="region of interest" description="Disordered" evidence="1">
    <location>
        <begin position="147"/>
        <end position="176"/>
    </location>
</feature>